<keyword evidence="5" id="KW-0648">Protein biosynthesis</keyword>
<keyword evidence="8" id="KW-1133">Transmembrane helix</keyword>
<dbReference type="GO" id="GO:0006422">
    <property type="term" value="P:aspartyl-tRNA aminoacylation"/>
    <property type="evidence" value="ECO:0007669"/>
    <property type="project" value="TreeGrafter"/>
</dbReference>
<feature type="transmembrane region" description="Helical" evidence="8">
    <location>
        <begin position="1084"/>
        <end position="1105"/>
    </location>
</feature>
<feature type="transmembrane region" description="Helical" evidence="8">
    <location>
        <begin position="1048"/>
        <end position="1072"/>
    </location>
</feature>
<comment type="caution">
    <text evidence="10">The sequence shown here is derived from an EMBL/GenBank/DDBJ whole genome shotgun (WGS) entry which is preliminary data.</text>
</comment>
<dbReference type="EMBL" id="QEAP01000059">
    <property type="protein sequence ID" value="TPX76066.1"/>
    <property type="molecule type" value="Genomic_DNA"/>
</dbReference>
<evidence type="ECO:0000256" key="1">
    <source>
        <dbReference type="ARBA" id="ARBA00006303"/>
    </source>
</evidence>
<sequence length="1208" mass="133488">MPCVRTDSACAANEDHKLAMEPEYMDAQESPAIERADARARDRQSKRLPVTLIPPSEHLVAFSTATTHLQVSVHTPGRHLLRELAMVFPHYREHCLQAGLTAQHAISFDSTESPDSSNPSTPSHSSTSLNKPDVSRLMRVAKEREKGPAPFDDHLLVVKTFQRSQSDLMVVNEASNSERNLLLECFASWGRYVITRIRSHGFWADMTDPASGYPAYTPRGTSLYPDVDGSAILLKYPTHLVSCCRIVSHPVWAVGNSARLLARLSHRGYSTERAQIGSLSSQWTASKGLPRSSTGSDVSSSQVVKVAGWISRPRRAGASLAFATLRDSSGVVQIVSDTSSNSTENLDTFLGLSPESVVEIEGTLAERVKPANAMNATTADTNDDIEVRMHSMKLINRADPLPFETNLKALHPDNPSRPNDETMLKYRYIEMRQKWLSSNLKTRSKAAFTIRSLLHEEGFTEVETPCLFKSTPEGAREFLVPTRQKGFFFALPQSPQQFKQVLMAGGVEKYYQFARCFRDESVGSDRQQEFTQVDMELSFVKQRDIMSLIERMLCRVWKDILGAEIKAPFKVLTYNQAMSTYGSDKPDTRHAFTIQNVSRFFTPKTPGHPSKPFFEAMVIRQSASTWSNKQISTVLNSVLQESFPYYGGTVDARNLIARKVTAETISTGFGAKFAESDFNIDIDGLSKELNVRIGDVVFWNRRDPGYFGGHTTMGRTRLTAAKALADAKLVEMDPKRWDFLWVVDFPLFTPVAARVGAGQTQDANIDNSRTAILESTHHPFTAPMEQDAHLLYTHPEQCRAQHYDIVLNGQEIGGGSIRAHDPRMQRYILSEILKLSDPKIESDFGHLLDALRFGCPAHGGIALGFDRLVAIVCGASSIREVIAFPKLKGGDLFAGSPTRVNEAALKEYHISVKDLQKQPTMPATSISPQDPVANPSNVQAQMASTVDVFLSGGCLILCLGMIGFLLHTSNGAGFKVLYGTKNLYLVLLLAATSGYFAANSVEADSVADRAKSATRAAFFGLTAIFYINYSWIRSIGVLRQETSPTFVLVFKVILIATTVVCVLGPTLVGLPVWEYETGTRYSRYAISAAGAGILLLDCYFSFAFARHIFKKTEEVIEFKGDGAAAAQYYPIISRYGCCATASSFSALGFYIAATMVYVTGTESDPDVQQKASYHIFVVLCNICIFCIAVSLVSMKFKLVNAHRKAEER</sequence>
<accession>A0A507FL59</accession>
<dbReference type="InterPro" id="IPR002312">
    <property type="entry name" value="Asp/Asn-tRNA-synth_IIb"/>
</dbReference>
<keyword evidence="11" id="KW-1185">Reference proteome</keyword>
<feature type="domain" description="Aminoacyl-transfer RNA synthetases class-II family profile" evidence="9">
    <location>
        <begin position="450"/>
        <end position="885"/>
    </location>
</feature>
<feature type="transmembrane region" description="Helical" evidence="8">
    <location>
        <begin position="948"/>
        <end position="966"/>
    </location>
</feature>
<dbReference type="InterPro" id="IPR045864">
    <property type="entry name" value="aa-tRNA-synth_II/BPL/LPL"/>
</dbReference>
<feature type="compositionally biased region" description="Low complexity" evidence="7">
    <location>
        <begin position="110"/>
        <end position="128"/>
    </location>
</feature>
<dbReference type="Pfam" id="PF10229">
    <property type="entry name" value="MMADHC"/>
    <property type="match status" value="1"/>
</dbReference>
<dbReference type="Gene3D" id="3.30.1360.30">
    <property type="entry name" value="GAD-like domain"/>
    <property type="match status" value="1"/>
</dbReference>
<dbReference type="PANTHER" id="PTHR22594:SF5">
    <property type="entry name" value="ASPARTATE--TRNA LIGASE, MITOCHONDRIAL"/>
    <property type="match status" value="1"/>
</dbReference>
<dbReference type="SUPFAM" id="SSF50249">
    <property type="entry name" value="Nucleic acid-binding proteins"/>
    <property type="match status" value="1"/>
</dbReference>
<dbReference type="InterPro" id="IPR012340">
    <property type="entry name" value="NA-bd_OB-fold"/>
</dbReference>
<dbReference type="InterPro" id="IPR006195">
    <property type="entry name" value="aa-tRNA-synth_II"/>
</dbReference>
<dbReference type="Pfam" id="PF00152">
    <property type="entry name" value="tRNA-synt_2"/>
    <property type="match status" value="1"/>
</dbReference>
<protein>
    <recommendedName>
        <fullName evidence="9">Aminoacyl-transfer RNA synthetases class-II family profile domain-containing protein</fullName>
    </recommendedName>
</protein>
<dbReference type="AlphaFoldDB" id="A0A507FL59"/>
<dbReference type="Pfam" id="PF01336">
    <property type="entry name" value="tRNA_anti-codon"/>
    <property type="match status" value="1"/>
</dbReference>
<gene>
    <name evidence="10" type="ORF">CcCBS67573_g02674</name>
</gene>
<dbReference type="PANTHER" id="PTHR22594">
    <property type="entry name" value="ASPARTYL/LYSYL-TRNA SYNTHETASE"/>
    <property type="match status" value="1"/>
</dbReference>
<dbReference type="InterPro" id="IPR004524">
    <property type="entry name" value="Asp-tRNA-ligase_1"/>
</dbReference>
<evidence type="ECO:0000256" key="4">
    <source>
        <dbReference type="ARBA" id="ARBA00022840"/>
    </source>
</evidence>
<dbReference type="Gene3D" id="2.40.50.140">
    <property type="entry name" value="Nucleic acid-binding proteins"/>
    <property type="match status" value="1"/>
</dbReference>
<dbReference type="GO" id="GO:0003676">
    <property type="term" value="F:nucleic acid binding"/>
    <property type="evidence" value="ECO:0007669"/>
    <property type="project" value="InterPro"/>
</dbReference>
<keyword evidence="2" id="KW-0436">Ligase</keyword>
<evidence type="ECO:0000256" key="6">
    <source>
        <dbReference type="ARBA" id="ARBA00023146"/>
    </source>
</evidence>
<evidence type="ECO:0000313" key="10">
    <source>
        <dbReference type="EMBL" id="TPX76066.1"/>
    </source>
</evidence>
<feature type="transmembrane region" description="Helical" evidence="8">
    <location>
        <begin position="1135"/>
        <end position="1159"/>
    </location>
</feature>
<keyword evidence="8" id="KW-0472">Membrane</keyword>
<feature type="transmembrane region" description="Helical" evidence="8">
    <location>
        <begin position="978"/>
        <end position="997"/>
    </location>
</feature>
<dbReference type="InterPro" id="IPR004364">
    <property type="entry name" value="Aa-tRNA-synt_II"/>
</dbReference>
<name>A0A507FL59_9FUNG</name>
<dbReference type="InterPro" id="IPR004365">
    <property type="entry name" value="NA-bd_OB_tRNA"/>
</dbReference>
<dbReference type="GO" id="GO:0009235">
    <property type="term" value="P:cobalamin metabolic process"/>
    <property type="evidence" value="ECO:0007669"/>
    <property type="project" value="InterPro"/>
</dbReference>
<dbReference type="OrthoDB" id="439710at2759"/>
<feature type="transmembrane region" description="Helical" evidence="8">
    <location>
        <begin position="1017"/>
        <end position="1036"/>
    </location>
</feature>
<feature type="region of interest" description="Disordered" evidence="7">
    <location>
        <begin position="108"/>
        <end position="134"/>
    </location>
</feature>
<keyword evidence="3" id="KW-0547">Nucleotide-binding</keyword>
<evidence type="ECO:0000256" key="8">
    <source>
        <dbReference type="SAM" id="Phobius"/>
    </source>
</evidence>
<dbReference type="NCBIfam" id="TIGR00459">
    <property type="entry name" value="aspS_bact"/>
    <property type="match status" value="1"/>
</dbReference>
<dbReference type="HAMAP" id="MF_00044">
    <property type="entry name" value="Asp_tRNA_synth_type1"/>
    <property type="match status" value="1"/>
</dbReference>
<evidence type="ECO:0000313" key="11">
    <source>
        <dbReference type="Proteomes" id="UP000320333"/>
    </source>
</evidence>
<feature type="transmembrane region" description="Helical" evidence="8">
    <location>
        <begin position="1171"/>
        <end position="1194"/>
    </location>
</feature>
<dbReference type="InterPro" id="IPR004115">
    <property type="entry name" value="GAD-like_sf"/>
</dbReference>
<evidence type="ECO:0000259" key="9">
    <source>
        <dbReference type="PROSITE" id="PS50862"/>
    </source>
</evidence>
<comment type="similarity">
    <text evidence="1">Belongs to the class-II aminoacyl-tRNA synthetase family. Type 1 subfamily.</text>
</comment>
<proteinExistence type="inferred from homology"/>
<dbReference type="STRING" id="246404.A0A507FL59"/>
<dbReference type="Proteomes" id="UP000320333">
    <property type="component" value="Unassembled WGS sequence"/>
</dbReference>
<dbReference type="Gene3D" id="3.30.930.10">
    <property type="entry name" value="Bira Bifunctional Protein, Domain 2"/>
    <property type="match status" value="1"/>
</dbReference>
<keyword evidence="4" id="KW-0067">ATP-binding</keyword>
<dbReference type="InterPro" id="IPR019362">
    <property type="entry name" value="MMADHC"/>
</dbReference>
<evidence type="ECO:0000256" key="7">
    <source>
        <dbReference type="SAM" id="MobiDB-lite"/>
    </source>
</evidence>
<dbReference type="GO" id="GO:0004815">
    <property type="term" value="F:aspartate-tRNA ligase activity"/>
    <property type="evidence" value="ECO:0007669"/>
    <property type="project" value="TreeGrafter"/>
</dbReference>
<keyword evidence="6" id="KW-0030">Aminoacyl-tRNA synthetase</keyword>
<reference evidence="10 11" key="1">
    <citation type="journal article" date="2019" name="Sci. Rep.">
        <title>Comparative genomics of chytrid fungi reveal insights into the obligate biotrophic and pathogenic lifestyle of Synchytrium endobioticum.</title>
        <authorList>
            <person name="van de Vossenberg B.T.L.H."/>
            <person name="Warris S."/>
            <person name="Nguyen H.D.T."/>
            <person name="van Gent-Pelzer M.P.E."/>
            <person name="Joly D.L."/>
            <person name="van de Geest H.C."/>
            <person name="Bonants P.J.M."/>
            <person name="Smith D.S."/>
            <person name="Levesque C.A."/>
            <person name="van der Lee T.A.J."/>
        </authorList>
    </citation>
    <scope>NUCLEOTIDE SEQUENCE [LARGE SCALE GENOMIC DNA]</scope>
    <source>
        <strain evidence="10 11">CBS 675.73</strain>
    </source>
</reference>
<dbReference type="NCBIfam" id="NF001750">
    <property type="entry name" value="PRK00476.1"/>
    <property type="match status" value="1"/>
</dbReference>
<evidence type="ECO:0000256" key="5">
    <source>
        <dbReference type="ARBA" id="ARBA00022917"/>
    </source>
</evidence>
<evidence type="ECO:0000256" key="2">
    <source>
        <dbReference type="ARBA" id="ARBA00022598"/>
    </source>
</evidence>
<dbReference type="PROSITE" id="PS50862">
    <property type="entry name" value="AA_TRNA_LIGASE_II"/>
    <property type="match status" value="1"/>
</dbReference>
<dbReference type="GO" id="GO:0005739">
    <property type="term" value="C:mitochondrion"/>
    <property type="evidence" value="ECO:0007669"/>
    <property type="project" value="TreeGrafter"/>
</dbReference>
<dbReference type="SUPFAM" id="SSF55681">
    <property type="entry name" value="Class II aaRS and biotin synthetases"/>
    <property type="match status" value="1"/>
</dbReference>
<dbReference type="GO" id="GO:0005524">
    <property type="term" value="F:ATP binding"/>
    <property type="evidence" value="ECO:0007669"/>
    <property type="project" value="UniProtKB-KW"/>
</dbReference>
<dbReference type="PRINTS" id="PR01042">
    <property type="entry name" value="TRNASYNTHASP"/>
</dbReference>
<organism evidence="10 11">
    <name type="scientific">Chytriomyces confervae</name>
    <dbReference type="NCBI Taxonomy" id="246404"/>
    <lineage>
        <taxon>Eukaryota</taxon>
        <taxon>Fungi</taxon>
        <taxon>Fungi incertae sedis</taxon>
        <taxon>Chytridiomycota</taxon>
        <taxon>Chytridiomycota incertae sedis</taxon>
        <taxon>Chytridiomycetes</taxon>
        <taxon>Chytridiales</taxon>
        <taxon>Chytriomycetaceae</taxon>
        <taxon>Chytriomyces</taxon>
    </lineage>
</organism>
<keyword evidence="8" id="KW-0812">Transmembrane</keyword>
<evidence type="ECO:0000256" key="3">
    <source>
        <dbReference type="ARBA" id="ARBA00022741"/>
    </source>
</evidence>